<dbReference type="RefSeq" id="WP_058498691.1">
    <property type="nucleotide sequence ID" value="NZ_CAAAHW010000007.1"/>
</dbReference>
<evidence type="ECO:0000313" key="3">
    <source>
        <dbReference type="Proteomes" id="UP000054691"/>
    </source>
</evidence>
<dbReference type="EMBL" id="LNYE01000020">
    <property type="protein sequence ID" value="KTD12101.1"/>
    <property type="molecule type" value="Genomic_DNA"/>
</dbReference>
<sequence length="510" mass="59104">MNHRSHFSKYAYKINDKSIHYKDSLVIEYSPSKLTLSGTETYTEIQDRITLLFNGKISRSRIVILKKSLDIIFILLLELQPGVHSINELTLDTLVKKYSRILKFKSPNVFSRNRSYLSFKDEQIINCKKETTLKNEFKCKKIIFHFSKIQVGFGDRIVGLASAMVLAKALDVELFLDAPFMPEIFLTKYDEIANPLEYDIDYLDTQYRYTEILAQSNFNELNTTAHVIGNECFHYALYLNPHFKHRLSDFKTDLREAYKEIFRKILIPKDNLLEKISQTLSLLSYPEKRLVGLQIRSGVIRDEVPCLSMNDLKIYCDKVLEKIATVNSSDLKIFVTADNTAYADSAKNYLKEKGVDALTINDPILHISYPENQESYSACLKLFADFFLLSKSDMLFYPLFSNFGRIGSMMMDSEESYGFYGRHFDLLPLHDFYISSSKHLLYNDSIIRSLGGIFRFRYFNEYTGLKKLKLLANTSVAFVKNVIIDKNKGVKIADIKFARHLVEAMFMSEF</sequence>
<reference evidence="1 3" key="1">
    <citation type="submission" date="2015-11" db="EMBL/GenBank/DDBJ databases">
        <title>Genomic analysis of 38 Legionella species identifies large and diverse effector repertoires.</title>
        <authorList>
            <person name="Burstein D."/>
            <person name="Amaro F."/>
            <person name="Zusman T."/>
            <person name="Lifshitz Z."/>
            <person name="Cohen O."/>
            <person name="Gilbert J.A."/>
            <person name="Pupko T."/>
            <person name="Shuman H.A."/>
            <person name="Segal G."/>
        </authorList>
    </citation>
    <scope>NUCLEOTIDE SEQUENCE [LARGE SCALE GENOMIC DNA]</scope>
    <source>
        <strain evidence="1 3">Lyon 8420412</strain>
    </source>
</reference>
<evidence type="ECO:0000313" key="4">
    <source>
        <dbReference type="Proteomes" id="UP000254476"/>
    </source>
</evidence>
<reference evidence="2 4" key="2">
    <citation type="submission" date="2018-06" db="EMBL/GenBank/DDBJ databases">
        <authorList>
            <consortium name="Pathogen Informatics"/>
            <person name="Doyle S."/>
        </authorList>
    </citation>
    <scope>NUCLEOTIDE SEQUENCE [LARGE SCALE GENOMIC DNA]</scope>
    <source>
        <strain evidence="2 4">NCTC12388</strain>
    </source>
</reference>
<accession>A0A378JFA1</accession>
<gene>
    <name evidence="1" type="ORF">Lgra_1559</name>
    <name evidence="2" type="ORF">NCTC12388_03057</name>
</gene>
<dbReference type="EMBL" id="UGOB01000001">
    <property type="protein sequence ID" value="STX46295.1"/>
    <property type="molecule type" value="Genomic_DNA"/>
</dbReference>
<proteinExistence type="predicted"/>
<dbReference type="AlphaFoldDB" id="A0A378JFA1"/>
<evidence type="ECO:0000313" key="1">
    <source>
        <dbReference type="EMBL" id="KTD12101.1"/>
    </source>
</evidence>
<evidence type="ECO:0000313" key="2">
    <source>
        <dbReference type="EMBL" id="STX46295.1"/>
    </source>
</evidence>
<dbReference type="Proteomes" id="UP000254476">
    <property type="component" value="Unassembled WGS sequence"/>
</dbReference>
<organism evidence="2 4">
    <name type="scientific">Legionella gratiana</name>
    <dbReference type="NCBI Taxonomy" id="45066"/>
    <lineage>
        <taxon>Bacteria</taxon>
        <taxon>Pseudomonadati</taxon>
        <taxon>Pseudomonadota</taxon>
        <taxon>Gammaproteobacteria</taxon>
        <taxon>Legionellales</taxon>
        <taxon>Legionellaceae</taxon>
        <taxon>Legionella</taxon>
    </lineage>
</organism>
<keyword evidence="3" id="KW-1185">Reference proteome</keyword>
<name>A0A378JFA1_9GAMM</name>
<dbReference type="STRING" id="45066.Lgra_1559"/>
<dbReference type="Proteomes" id="UP000054691">
    <property type="component" value="Unassembled WGS sequence"/>
</dbReference>
<protein>
    <submittedName>
        <fullName evidence="2">Uncharacterized protein</fullName>
    </submittedName>
</protein>
<dbReference type="Gene3D" id="3.40.50.11350">
    <property type="match status" value="1"/>
</dbReference>